<accession>A0A699K245</accession>
<protein>
    <submittedName>
        <fullName evidence="1">Uncharacterized protein</fullName>
    </submittedName>
</protein>
<organism evidence="1">
    <name type="scientific">Tanacetum cinerariifolium</name>
    <name type="common">Dalmatian daisy</name>
    <name type="synonym">Chrysanthemum cinerariifolium</name>
    <dbReference type="NCBI Taxonomy" id="118510"/>
    <lineage>
        <taxon>Eukaryota</taxon>
        <taxon>Viridiplantae</taxon>
        <taxon>Streptophyta</taxon>
        <taxon>Embryophyta</taxon>
        <taxon>Tracheophyta</taxon>
        <taxon>Spermatophyta</taxon>
        <taxon>Magnoliopsida</taxon>
        <taxon>eudicotyledons</taxon>
        <taxon>Gunneridae</taxon>
        <taxon>Pentapetalae</taxon>
        <taxon>asterids</taxon>
        <taxon>campanulids</taxon>
        <taxon>Asterales</taxon>
        <taxon>Asteraceae</taxon>
        <taxon>Asteroideae</taxon>
        <taxon>Anthemideae</taxon>
        <taxon>Anthemidinae</taxon>
        <taxon>Tanacetum</taxon>
    </lineage>
</organism>
<dbReference type="EMBL" id="BKCJ010472235">
    <property type="protein sequence ID" value="GFA70500.1"/>
    <property type="molecule type" value="Genomic_DNA"/>
</dbReference>
<comment type="caution">
    <text evidence="1">The sequence shown here is derived from an EMBL/GenBank/DDBJ whole genome shotgun (WGS) entry which is preliminary data.</text>
</comment>
<feature type="non-terminal residue" evidence="1">
    <location>
        <position position="56"/>
    </location>
</feature>
<reference evidence="1" key="1">
    <citation type="journal article" date="2019" name="Sci. Rep.">
        <title>Draft genome of Tanacetum cinerariifolium, the natural source of mosquito coil.</title>
        <authorList>
            <person name="Yamashiro T."/>
            <person name="Shiraishi A."/>
            <person name="Satake H."/>
            <person name="Nakayama K."/>
        </authorList>
    </citation>
    <scope>NUCLEOTIDE SEQUENCE</scope>
</reference>
<evidence type="ECO:0000313" key="1">
    <source>
        <dbReference type="EMBL" id="GFA70500.1"/>
    </source>
</evidence>
<name>A0A699K245_TANCI</name>
<proteinExistence type="predicted"/>
<sequence>MPETMRAPPKSPGKVAPERIPGELSLSTYLGRYVAPDSFPERQAARESLKISLRIV</sequence>
<dbReference type="AlphaFoldDB" id="A0A699K245"/>
<gene>
    <name evidence="1" type="ORF">Tci_642472</name>
</gene>